<dbReference type="Pfam" id="PF18758">
    <property type="entry name" value="KDZ"/>
    <property type="match status" value="1"/>
</dbReference>
<sequence>MVQSGELSKYPLTIVEKLLDVLGSDIGCGYDIGCSFLVSNYHQALEIILDEPTLLQEMQKENIESLKELNDIAILKAIKSKWRIVINNPTNKAQVAVDFLEETIPITTPWTKETKKYQEAASLASTIWYQHALNDLEVLVVSRLFELSKMNMSHTGYKHCKHISKALQSQSQAIKMAMEKYNIAAYAIHPPCPVLTKATVLDYIFLIVCACKEIKQLNIEIRWAITQLHDKGQYLIHQEQEFKERDPAIAYQIYCYRHDPLQFAEIHLHCFCGLSKHPRFTGCKIPSTPINKELIITASLPCALLSPEPSTKVLQEGHGFDMGLGRQYSSKNLNDTIHQSSDEQALQLSGGSEGGRNDESSRIDEGGRINEGSNGLGAYSGTKDYMDADESDDESDDENDETDDENDETAIAEAFDLLQAVVY</sequence>
<proteinExistence type="predicted"/>
<dbReference type="EMBL" id="JANIEX010002138">
    <property type="protein sequence ID" value="KAJ3551872.1"/>
    <property type="molecule type" value="Genomic_DNA"/>
</dbReference>
<feature type="region of interest" description="Disordered" evidence="1">
    <location>
        <begin position="337"/>
        <end position="409"/>
    </location>
</feature>
<evidence type="ECO:0000313" key="3">
    <source>
        <dbReference type="Proteomes" id="UP001213000"/>
    </source>
</evidence>
<dbReference type="Proteomes" id="UP001213000">
    <property type="component" value="Unassembled WGS sequence"/>
</dbReference>
<name>A0AAD5YPH5_9AGAR</name>
<feature type="compositionally biased region" description="Acidic residues" evidence="1">
    <location>
        <begin position="387"/>
        <end position="409"/>
    </location>
</feature>
<gene>
    <name evidence="2" type="ORF">NP233_g13000</name>
</gene>
<evidence type="ECO:0000256" key="1">
    <source>
        <dbReference type="SAM" id="MobiDB-lite"/>
    </source>
</evidence>
<protein>
    <submittedName>
        <fullName evidence="2">Uncharacterized protein</fullName>
    </submittedName>
</protein>
<organism evidence="2 3">
    <name type="scientific">Leucocoprinus birnbaumii</name>
    <dbReference type="NCBI Taxonomy" id="56174"/>
    <lineage>
        <taxon>Eukaryota</taxon>
        <taxon>Fungi</taxon>
        <taxon>Dikarya</taxon>
        <taxon>Basidiomycota</taxon>
        <taxon>Agaricomycotina</taxon>
        <taxon>Agaricomycetes</taxon>
        <taxon>Agaricomycetidae</taxon>
        <taxon>Agaricales</taxon>
        <taxon>Agaricineae</taxon>
        <taxon>Agaricaceae</taxon>
        <taxon>Leucocoprinus</taxon>
    </lineage>
</organism>
<evidence type="ECO:0000313" key="2">
    <source>
        <dbReference type="EMBL" id="KAJ3551872.1"/>
    </source>
</evidence>
<dbReference type="InterPro" id="IPR040521">
    <property type="entry name" value="KDZ"/>
</dbReference>
<reference evidence="2" key="1">
    <citation type="submission" date="2022-07" db="EMBL/GenBank/DDBJ databases">
        <title>Genome Sequence of Leucocoprinus birnbaumii.</title>
        <authorList>
            <person name="Buettner E."/>
        </authorList>
    </citation>
    <scope>NUCLEOTIDE SEQUENCE</scope>
    <source>
        <strain evidence="2">VT141</strain>
    </source>
</reference>
<feature type="compositionally biased region" description="Polar residues" evidence="1">
    <location>
        <begin position="337"/>
        <end position="350"/>
    </location>
</feature>
<accession>A0AAD5YPH5</accession>
<feature type="compositionally biased region" description="Basic and acidic residues" evidence="1">
    <location>
        <begin position="355"/>
        <end position="368"/>
    </location>
</feature>
<comment type="caution">
    <text evidence="2">The sequence shown here is derived from an EMBL/GenBank/DDBJ whole genome shotgun (WGS) entry which is preliminary data.</text>
</comment>
<dbReference type="AlphaFoldDB" id="A0AAD5YPH5"/>
<keyword evidence="3" id="KW-1185">Reference proteome</keyword>